<keyword evidence="5 8" id="KW-1133">Transmembrane helix</keyword>
<evidence type="ECO:0000313" key="10">
    <source>
        <dbReference type="Proteomes" id="UP000472274"/>
    </source>
</evidence>
<keyword evidence="10" id="KW-1185">Reference proteome</keyword>
<dbReference type="GO" id="GO:0002223">
    <property type="term" value="P:stimulatory C-type lectin receptor signaling pathway"/>
    <property type="evidence" value="ECO:0007669"/>
    <property type="project" value="TreeGrafter"/>
</dbReference>
<evidence type="ECO:0000256" key="8">
    <source>
        <dbReference type="SAM" id="Phobius"/>
    </source>
</evidence>
<sequence length="169" mass="18781">PMFSLPLQDTVFTAWLGPVSFLSDTPSPRWQLIALTLGIFCLVLLVTLGILGAEGDLQDPPTQSPVTLLNCHLSEGFSASPCPPRFKDCYYFSTKIKTWFECKEYCSSLGSRLLKIDSKEELASGLSIDKMVCMEAKKKKAKRSIVTAKNVASEEDVREKRPSTNSLRQ</sequence>
<keyword evidence="3" id="KW-0430">Lectin</keyword>
<protein>
    <recommendedName>
        <fullName evidence="11">C-type lectin domain-containing protein</fullName>
    </recommendedName>
</protein>
<evidence type="ECO:0000313" key="9">
    <source>
        <dbReference type="Ensembl" id="ENSTMTP00000008368.1"/>
    </source>
</evidence>
<dbReference type="GeneTree" id="ENSGT00950000185792"/>
<dbReference type="Ensembl" id="ENSTMTT00000008651.1">
    <property type="protein sequence ID" value="ENSTMTP00000008368.1"/>
    <property type="gene ID" value="ENSTMTG00000006088.1"/>
</dbReference>
<feature type="transmembrane region" description="Helical" evidence="8">
    <location>
        <begin position="30"/>
        <end position="51"/>
    </location>
</feature>
<dbReference type="AlphaFoldDB" id="A0A674IJS0"/>
<evidence type="ECO:0000256" key="6">
    <source>
        <dbReference type="ARBA" id="ARBA00023136"/>
    </source>
</evidence>
<keyword evidence="4" id="KW-0735">Signal-anchor</keyword>
<evidence type="ECO:0000256" key="7">
    <source>
        <dbReference type="SAM" id="MobiDB-lite"/>
    </source>
</evidence>
<proteinExistence type="predicted"/>
<evidence type="ECO:0000256" key="2">
    <source>
        <dbReference type="ARBA" id="ARBA00022692"/>
    </source>
</evidence>
<evidence type="ECO:0000256" key="4">
    <source>
        <dbReference type="ARBA" id="ARBA00022968"/>
    </source>
</evidence>
<evidence type="ECO:0000256" key="1">
    <source>
        <dbReference type="ARBA" id="ARBA00004606"/>
    </source>
</evidence>
<reference evidence="9" key="2">
    <citation type="submission" date="2025-09" db="UniProtKB">
        <authorList>
            <consortium name="Ensembl"/>
        </authorList>
    </citation>
    <scope>IDENTIFICATION</scope>
</reference>
<dbReference type="GO" id="GO:0045954">
    <property type="term" value="P:positive regulation of natural killer cell mediated cytotoxicity"/>
    <property type="evidence" value="ECO:0007669"/>
    <property type="project" value="TreeGrafter"/>
</dbReference>
<comment type="subcellular location">
    <subcellularLocation>
        <location evidence="1">Membrane</location>
        <topology evidence="1">Single-pass type II membrane protein</topology>
    </subcellularLocation>
</comment>
<evidence type="ECO:0008006" key="11">
    <source>
        <dbReference type="Google" id="ProtNLM"/>
    </source>
</evidence>
<dbReference type="SUPFAM" id="SSF56436">
    <property type="entry name" value="C-type lectin-like"/>
    <property type="match status" value="1"/>
</dbReference>
<keyword evidence="2 8" id="KW-0812">Transmembrane</keyword>
<dbReference type="GO" id="GO:0016020">
    <property type="term" value="C:membrane"/>
    <property type="evidence" value="ECO:0007669"/>
    <property type="project" value="UniProtKB-SubCell"/>
</dbReference>
<evidence type="ECO:0000256" key="5">
    <source>
        <dbReference type="ARBA" id="ARBA00022989"/>
    </source>
</evidence>
<feature type="region of interest" description="Disordered" evidence="7">
    <location>
        <begin position="142"/>
        <end position="169"/>
    </location>
</feature>
<keyword evidence="6 8" id="KW-0472">Membrane</keyword>
<evidence type="ECO:0000256" key="3">
    <source>
        <dbReference type="ARBA" id="ARBA00022734"/>
    </source>
</evidence>
<accession>A0A674IJS0</accession>
<dbReference type="InterPro" id="IPR050919">
    <property type="entry name" value="NKG2/CD94_NK_receptors"/>
</dbReference>
<organism evidence="9 10">
    <name type="scientific">Terrapene triunguis</name>
    <name type="common">Three-toed box turtle</name>
    <dbReference type="NCBI Taxonomy" id="2587831"/>
    <lineage>
        <taxon>Eukaryota</taxon>
        <taxon>Metazoa</taxon>
        <taxon>Chordata</taxon>
        <taxon>Craniata</taxon>
        <taxon>Vertebrata</taxon>
        <taxon>Euteleostomi</taxon>
        <taxon>Archelosauria</taxon>
        <taxon>Testudinata</taxon>
        <taxon>Testudines</taxon>
        <taxon>Cryptodira</taxon>
        <taxon>Durocryptodira</taxon>
        <taxon>Testudinoidea</taxon>
        <taxon>Emydidae</taxon>
        <taxon>Terrapene</taxon>
    </lineage>
</organism>
<dbReference type="PANTHER" id="PTHR22800">
    <property type="entry name" value="C-TYPE LECTIN PROTEINS"/>
    <property type="match status" value="1"/>
</dbReference>
<dbReference type="GO" id="GO:0030246">
    <property type="term" value="F:carbohydrate binding"/>
    <property type="evidence" value="ECO:0007669"/>
    <property type="project" value="UniProtKB-KW"/>
</dbReference>
<name>A0A674IJS0_9SAUR</name>
<reference evidence="9" key="1">
    <citation type="submission" date="2025-08" db="UniProtKB">
        <authorList>
            <consortium name="Ensembl"/>
        </authorList>
    </citation>
    <scope>IDENTIFICATION</scope>
</reference>
<dbReference type="PANTHER" id="PTHR22800:SF252">
    <property type="entry name" value="NATURAL KILLER CELLS ANTIGEN CD94"/>
    <property type="match status" value="1"/>
</dbReference>
<dbReference type="Proteomes" id="UP000472274">
    <property type="component" value="Unplaced"/>
</dbReference>
<dbReference type="Gene3D" id="3.10.100.10">
    <property type="entry name" value="Mannose-Binding Protein A, subunit A"/>
    <property type="match status" value="1"/>
</dbReference>
<dbReference type="InParanoid" id="A0A674IJS0"/>
<dbReference type="InterPro" id="IPR016186">
    <property type="entry name" value="C-type_lectin-like/link_sf"/>
</dbReference>
<dbReference type="InterPro" id="IPR016187">
    <property type="entry name" value="CTDL_fold"/>
</dbReference>